<feature type="transmembrane region" description="Helical" evidence="6">
    <location>
        <begin position="222"/>
        <end position="243"/>
    </location>
</feature>
<dbReference type="Pfam" id="PF07690">
    <property type="entry name" value="MFS_1"/>
    <property type="match status" value="1"/>
</dbReference>
<feature type="transmembrane region" description="Helical" evidence="6">
    <location>
        <begin position="391"/>
        <end position="409"/>
    </location>
</feature>
<feature type="transmembrane region" description="Helical" evidence="6">
    <location>
        <begin position="74"/>
        <end position="97"/>
    </location>
</feature>
<dbReference type="PROSITE" id="PS50850">
    <property type="entry name" value="MFS"/>
    <property type="match status" value="1"/>
</dbReference>
<keyword evidence="9" id="KW-1185">Reference proteome</keyword>
<evidence type="ECO:0000256" key="2">
    <source>
        <dbReference type="ARBA" id="ARBA00022448"/>
    </source>
</evidence>
<dbReference type="InterPro" id="IPR011701">
    <property type="entry name" value="MFS"/>
</dbReference>
<dbReference type="EMBL" id="SHLA01000001">
    <property type="protein sequence ID" value="RZU62658.1"/>
    <property type="molecule type" value="Genomic_DNA"/>
</dbReference>
<gene>
    <name evidence="8" type="ORF">EV380_2256</name>
</gene>
<organism evidence="8 9">
    <name type="scientific">Zhihengliuella halotolerans</name>
    <dbReference type="NCBI Taxonomy" id="370736"/>
    <lineage>
        <taxon>Bacteria</taxon>
        <taxon>Bacillati</taxon>
        <taxon>Actinomycetota</taxon>
        <taxon>Actinomycetes</taxon>
        <taxon>Micrococcales</taxon>
        <taxon>Micrococcaceae</taxon>
        <taxon>Zhihengliuella</taxon>
    </lineage>
</organism>
<feature type="transmembrane region" description="Helical" evidence="6">
    <location>
        <begin position="289"/>
        <end position="308"/>
    </location>
</feature>
<reference evidence="8 9" key="1">
    <citation type="submission" date="2019-02" db="EMBL/GenBank/DDBJ databases">
        <title>Sequencing the genomes of 1000 actinobacteria strains.</title>
        <authorList>
            <person name="Klenk H.-P."/>
        </authorList>
    </citation>
    <scope>NUCLEOTIDE SEQUENCE [LARGE SCALE GENOMIC DNA]</scope>
    <source>
        <strain evidence="8 9">DSM 17364</strain>
    </source>
</reference>
<evidence type="ECO:0000259" key="7">
    <source>
        <dbReference type="PROSITE" id="PS50850"/>
    </source>
</evidence>
<accession>A0A4Q8AEK1</accession>
<feature type="transmembrane region" description="Helical" evidence="6">
    <location>
        <begin position="158"/>
        <end position="178"/>
    </location>
</feature>
<evidence type="ECO:0000313" key="8">
    <source>
        <dbReference type="EMBL" id="RZU62658.1"/>
    </source>
</evidence>
<dbReference type="InterPro" id="IPR036259">
    <property type="entry name" value="MFS_trans_sf"/>
</dbReference>
<dbReference type="InterPro" id="IPR020846">
    <property type="entry name" value="MFS_dom"/>
</dbReference>
<feature type="transmembrane region" description="Helical" evidence="6">
    <location>
        <begin position="103"/>
        <end position="122"/>
    </location>
</feature>
<proteinExistence type="predicted"/>
<evidence type="ECO:0000313" key="9">
    <source>
        <dbReference type="Proteomes" id="UP000292685"/>
    </source>
</evidence>
<dbReference type="GO" id="GO:0022857">
    <property type="term" value="F:transmembrane transporter activity"/>
    <property type="evidence" value="ECO:0007669"/>
    <property type="project" value="InterPro"/>
</dbReference>
<comment type="caution">
    <text evidence="8">The sequence shown here is derived from an EMBL/GenBank/DDBJ whole genome shotgun (WGS) entry which is preliminary data.</text>
</comment>
<keyword evidence="2" id="KW-0813">Transport</keyword>
<evidence type="ECO:0000256" key="6">
    <source>
        <dbReference type="SAM" id="Phobius"/>
    </source>
</evidence>
<feature type="transmembrane region" description="Helical" evidence="6">
    <location>
        <begin position="314"/>
        <end position="335"/>
    </location>
</feature>
<evidence type="ECO:0000256" key="3">
    <source>
        <dbReference type="ARBA" id="ARBA00022692"/>
    </source>
</evidence>
<dbReference type="PANTHER" id="PTHR42718:SF9">
    <property type="entry name" value="MAJOR FACILITATOR SUPERFAMILY MULTIDRUG TRANSPORTER MFSC"/>
    <property type="match status" value="1"/>
</dbReference>
<dbReference type="SUPFAM" id="SSF103473">
    <property type="entry name" value="MFS general substrate transporter"/>
    <property type="match status" value="1"/>
</dbReference>
<dbReference type="CDD" id="cd06174">
    <property type="entry name" value="MFS"/>
    <property type="match status" value="1"/>
</dbReference>
<dbReference type="RefSeq" id="WP_130452207.1">
    <property type="nucleotide sequence ID" value="NZ_SHLA01000001.1"/>
</dbReference>
<keyword evidence="3 6" id="KW-0812">Transmembrane</keyword>
<evidence type="ECO:0000256" key="4">
    <source>
        <dbReference type="ARBA" id="ARBA00022989"/>
    </source>
</evidence>
<feature type="transmembrane region" description="Helical" evidence="6">
    <location>
        <begin position="39"/>
        <end position="62"/>
    </location>
</feature>
<feature type="domain" description="Major facilitator superfamily (MFS) profile" evidence="7">
    <location>
        <begin position="4"/>
        <end position="415"/>
    </location>
</feature>
<dbReference type="Gene3D" id="1.20.1250.20">
    <property type="entry name" value="MFS general substrate transporter like domains"/>
    <property type="match status" value="2"/>
</dbReference>
<feature type="transmembrane region" description="Helical" evidence="6">
    <location>
        <begin position="347"/>
        <end position="371"/>
    </location>
</feature>
<dbReference type="OrthoDB" id="4332123at2"/>
<comment type="subcellular location">
    <subcellularLocation>
        <location evidence="1">Cell membrane</location>
        <topology evidence="1">Multi-pass membrane protein</topology>
    </subcellularLocation>
</comment>
<feature type="transmembrane region" description="Helical" evidence="6">
    <location>
        <begin position="255"/>
        <end position="277"/>
    </location>
</feature>
<keyword evidence="4 6" id="KW-1133">Transmembrane helix</keyword>
<evidence type="ECO:0000256" key="5">
    <source>
        <dbReference type="ARBA" id="ARBA00023136"/>
    </source>
</evidence>
<dbReference type="Proteomes" id="UP000292685">
    <property type="component" value="Unassembled WGS sequence"/>
</dbReference>
<dbReference type="GO" id="GO:0005886">
    <property type="term" value="C:plasma membrane"/>
    <property type="evidence" value="ECO:0007669"/>
    <property type="project" value="UniProtKB-SubCell"/>
</dbReference>
<keyword evidence="5 6" id="KW-0472">Membrane</keyword>
<dbReference type="PANTHER" id="PTHR42718">
    <property type="entry name" value="MAJOR FACILITATOR SUPERFAMILY MULTIDRUG TRANSPORTER MFSC"/>
    <property type="match status" value="1"/>
</dbReference>
<dbReference type="AlphaFoldDB" id="A0A4Q8AEK1"/>
<name>A0A4Q8AEK1_9MICC</name>
<evidence type="ECO:0000256" key="1">
    <source>
        <dbReference type="ARBA" id="ARBA00004651"/>
    </source>
</evidence>
<protein>
    <submittedName>
        <fullName evidence="8">Sugar phosphate permease</fullName>
    </submittedName>
</protein>
<sequence length="436" mass="46228">MWLIWTVGVAAYVLAIVNRTSLSAVGVDAAQRFDADASMLSMLAVLQLVVYASMQIPVGLMLDRYGARPMMTIGMILMAVGQLAIAFAPTVGIAVVARMLLGAGDAAVFPSVLRLIATWFPAQRAPVMNQVTGIVGQMGQIVALIPLAHLVHSTSWTIAFGSVAGLAVLFAVLIFALIRNHPPGYKGDVSVNTDTGAIEIVKSSVDTSVGIRAAWAHPGTRLAFWTHFTTPFAGTAFVILWGVPFLTVGQGLTMGQASAVASTLVVVGVVFGPMLGALSAKVPNLRSRLLVLPTVAIQLAAWLVVILWPGRAPLWMLFVLAVALAVGGPASMIAFDHARTHNPSHRLSTATGITNVGGFLAALLALFFIGVAMDLQGASRPEDYTLDAFKIAFLTQVPLWLLGAVFIAIERKRTRRHIGLDKPRKKRKGGREGAES</sequence>